<dbReference type="AlphaFoldDB" id="A0A6M1LNR8"/>
<dbReference type="RefSeq" id="WP_164695765.1">
    <property type="nucleotide sequence ID" value="NZ_JAAIKB010000007.1"/>
</dbReference>
<proteinExistence type="predicted"/>
<reference evidence="1 2" key="2">
    <citation type="submission" date="2020-03" db="EMBL/GenBank/DDBJ databases">
        <title>Roseomonas stagni sp. nov., isolated from pond water in Japan.</title>
        <authorList>
            <person name="Furuhata K."/>
            <person name="Miyamoto H."/>
            <person name="Goto K."/>
        </authorList>
    </citation>
    <scope>NUCLEOTIDE SEQUENCE [LARGE SCALE GENOMIC DNA]</scope>
    <source>
        <strain evidence="1 2">PeD5</strain>
    </source>
</reference>
<dbReference type="SUPFAM" id="SSF51197">
    <property type="entry name" value="Clavaminate synthase-like"/>
    <property type="match status" value="1"/>
</dbReference>
<evidence type="ECO:0000313" key="2">
    <source>
        <dbReference type="Proteomes" id="UP000475385"/>
    </source>
</evidence>
<name>A0A6M1LNR8_9PROT</name>
<reference evidence="1 2" key="1">
    <citation type="submission" date="2020-02" db="EMBL/GenBank/DDBJ databases">
        <authorList>
            <person name="Kim H.M."/>
            <person name="Jeon C.O."/>
        </authorList>
    </citation>
    <scope>NUCLEOTIDE SEQUENCE [LARGE SCALE GENOMIC DNA]</scope>
    <source>
        <strain evidence="1 2">PeD5</strain>
    </source>
</reference>
<dbReference type="EMBL" id="JAAIKB010000007">
    <property type="protein sequence ID" value="NGM21857.1"/>
    <property type="molecule type" value="Genomic_DNA"/>
</dbReference>
<dbReference type="InterPro" id="IPR008775">
    <property type="entry name" value="Phytyl_CoA_dOase-like"/>
</dbReference>
<protein>
    <submittedName>
        <fullName evidence="1">Phytanoyl-CoA dioxygenase family protein</fullName>
    </submittedName>
</protein>
<evidence type="ECO:0000313" key="1">
    <source>
        <dbReference type="EMBL" id="NGM21857.1"/>
    </source>
</evidence>
<keyword evidence="1" id="KW-0560">Oxidoreductase</keyword>
<dbReference type="GO" id="GO:0016706">
    <property type="term" value="F:2-oxoglutarate-dependent dioxygenase activity"/>
    <property type="evidence" value="ECO:0007669"/>
    <property type="project" value="UniProtKB-ARBA"/>
</dbReference>
<accession>A0A6M1LNR8</accession>
<sequence>MSQPLAMLRWLLLPWHALRVASSDKAFRDNPVIGSARLNRLGLHIARKRLAHRMAACRRNAMAALLPEDQRAAFLRDGYLVIPDFLPPETFEAMRAEVMARDARARESLDGYTMTRLIPLDALAMREMPATRTALLTPRYLGLHHYIGSFRRLPWLYVQTIFSGVRQGPPDVQSYYHTDTFFPTVKSWLLLTPVNQAEAGFTYIPGSHLPNRRHLAWERRVSYTAHEARDRLTGEGSLRISEEELARLRYAAPRKLEAQPNTLIIADTSGFHRRGLSEGFACRISIWAQSRGTPFLPWPGGDLTIPPLRGLGTRAFGWLDYAVKRLRGRDNGWRFAGTRRPADPPAA</sequence>
<dbReference type="Gene3D" id="2.60.120.620">
    <property type="entry name" value="q2cbj1_9rhob like domain"/>
    <property type="match status" value="1"/>
</dbReference>
<dbReference type="Proteomes" id="UP000475385">
    <property type="component" value="Unassembled WGS sequence"/>
</dbReference>
<keyword evidence="1" id="KW-0223">Dioxygenase</keyword>
<dbReference type="Pfam" id="PF05721">
    <property type="entry name" value="PhyH"/>
    <property type="match status" value="1"/>
</dbReference>
<comment type="caution">
    <text evidence="1">The sequence shown here is derived from an EMBL/GenBank/DDBJ whole genome shotgun (WGS) entry which is preliminary data.</text>
</comment>
<keyword evidence="2" id="KW-1185">Reference proteome</keyword>
<organism evidence="1 2">
    <name type="scientific">Falsiroseomonas algicola</name>
    <dbReference type="NCBI Taxonomy" id="2716930"/>
    <lineage>
        <taxon>Bacteria</taxon>
        <taxon>Pseudomonadati</taxon>
        <taxon>Pseudomonadota</taxon>
        <taxon>Alphaproteobacteria</taxon>
        <taxon>Acetobacterales</taxon>
        <taxon>Roseomonadaceae</taxon>
        <taxon>Falsiroseomonas</taxon>
    </lineage>
</organism>
<gene>
    <name evidence="1" type="ORF">G3576_17670</name>
</gene>